<evidence type="ECO:0000256" key="1">
    <source>
        <dbReference type="SAM" id="Phobius"/>
    </source>
</evidence>
<comment type="caution">
    <text evidence="2">The sequence shown here is derived from an EMBL/GenBank/DDBJ whole genome shotgun (WGS) entry which is preliminary data.</text>
</comment>
<feature type="transmembrane region" description="Helical" evidence="1">
    <location>
        <begin position="6"/>
        <end position="24"/>
    </location>
</feature>
<gene>
    <name evidence="2" type="ORF">A2892_05580</name>
</gene>
<evidence type="ECO:0000313" key="2">
    <source>
        <dbReference type="EMBL" id="OGM59304.1"/>
    </source>
</evidence>
<reference evidence="2 3" key="1">
    <citation type="journal article" date="2016" name="Nat. Commun.">
        <title>Thousands of microbial genomes shed light on interconnected biogeochemical processes in an aquifer system.</title>
        <authorList>
            <person name="Anantharaman K."/>
            <person name="Brown C.T."/>
            <person name="Hug L.A."/>
            <person name="Sharon I."/>
            <person name="Castelle C.J."/>
            <person name="Probst A.J."/>
            <person name="Thomas B.C."/>
            <person name="Singh A."/>
            <person name="Wilkins M.J."/>
            <person name="Karaoz U."/>
            <person name="Brodie E.L."/>
            <person name="Williams K.H."/>
            <person name="Hubbard S.S."/>
            <person name="Banfield J.F."/>
        </authorList>
    </citation>
    <scope>NUCLEOTIDE SEQUENCE [LARGE SCALE GENOMIC DNA]</scope>
</reference>
<proteinExistence type="predicted"/>
<dbReference type="EMBL" id="MGHD01000022">
    <property type="protein sequence ID" value="OGM59304.1"/>
    <property type="molecule type" value="Genomic_DNA"/>
</dbReference>
<keyword evidence="1" id="KW-1133">Transmembrane helix</keyword>
<dbReference type="Proteomes" id="UP000176404">
    <property type="component" value="Unassembled WGS sequence"/>
</dbReference>
<accession>A0A1F8B5I6</accession>
<dbReference type="AlphaFoldDB" id="A0A1F8B5I6"/>
<protein>
    <submittedName>
        <fullName evidence="2">Uncharacterized protein</fullName>
    </submittedName>
</protein>
<organism evidence="2 3">
    <name type="scientific">Candidatus Woesebacteria bacterium RIFCSPLOWO2_01_FULL_39_10b</name>
    <dbReference type="NCBI Taxonomy" id="1802517"/>
    <lineage>
        <taxon>Bacteria</taxon>
        <taxon>Candidatus Woeseibacteriota</taxon>
    </lineage>
</organism>
<dbReference type="STRING" id="1802517.A2892_05580"/>
<keyword evidence="1" id="KW-0812">Transmembrane</keyword>
<name>A0A1F8B5I6_9BACT</name>
<sequence>MKKYLPVSFFLLGIIVLTGTFFILRSRKGKEAQFEEEESFLKEIPFEKRPFVSLIPEKDGHYLTFSIEKLGLIDAESLDYELLYQVPDGASQGVPGTVDLKGKDSFEADLLLGSESSGKFRYDEGVERGTLTLRFRNAKGKLIAKFQTDFHLQTGMDKLTSIDNKFSCTFVDAPGEHFWLTMGTFGVFQLPPGNVSEGPYGVFRSSGSKDVPSGKVALGGESVYRLASQDSQWLKLESSSDYPCEGIFVGFTP</sequence>
<evidence type="ECO:0000313" key="3">
    <source>
        <dbReference type="Proteomes" id="UP000176404"/>
    </source>
</evidence>
<keyword evidence="1" id="KW-0472">Membrane</keyword>